<dbReference type="GO" id="GO:0003677">
    <property type="term" value="F:DNA binding"/>
    <property type="evidence" value="ECO:0007669"/>
    <property type="project" value="InterPro"/>
</dbReference>
<proteinExistence type="inferred from homology"/>
<comment type="similarity">
    <text evidence="1">Belongs to the N(4)/N(6)-methyltransferase family. N(4) subfamily.</text>
</comment>
<dbReference type="GO" id="GO:0015667">
    <property type="term" value="F:site-specific DNA-methyltransferase (cytosine-N4-specific) activity"/>
    <property type="evidence" value="ECO:0007669"/>
    <property type="project" value="UniProtKB-EC"/>
</dbReference>
<evidence type="ECO:0000256" key="3">
    <source>
        <dbReference type="ARBA" id="ARBA00022603"/>
    </source>
</evidence>
<dbReference type="GO" id="GO:0009307">
    <property type="term" value="P:DNA restriction-modification system"/>
    <property type="evidence" value="ECO:0007669"/>
    <property type="project" value="UniProtKB-KW"/>
</dbReference>
<dbReference type="EC" id="2.1.1.113" evidence="2"/>
<evidence type="ECO:0000256" key="5">
    <source>
        <dbReference type="ARBA" id="ARBA00022691"/>
    </source>
</evidence>
<name>X0Y996_9ZZZZ</name>
<dbReference type="EMBL" id="BARS01050111">
    <property type="protein sequence ID" value="GAG45318.1"/>
    <property type="molecule type" value="Genomic_DNA"/>
</dbReference>
<evidence type="ECO:0000256" key="6">
    <source>
        <dbReference type="ARBA" id="ARBA00022747"/>
    </source>
</evidence>
<dbReference type="SUPFAM" id="SSF53335">
    <property type="entry name" value="S-adenosyl-L-methionine-dependent methyltransferases"/>
    <property type="match status" value="1"/>
</dbReference>
<evidence type="ECO:0000256" key="2">
    <source>
        <dbReference type="ARBA" id="ARBA00012185"/>
    </source>
</evidence>
<comment type="catalytic activity">
    <reaction evidence="7">
        <text>a 2'-deoxycytidine in DNA + S-adenosyl-L-methionine = an N(4)-methyl-2'-deoxycytidine in DNA + S-adenosyl-L-homocysteine + H(+)</text>
        <dbReference type="Rhea" id="RHEA:16857"/>
        <dbReference type="Rhea" id="RHEA-COMP:11369"/>
        <dbReference type="Rhea" id="RHEA-COMP:13674"/>
        <dbReference type="ChEBI" id="CHEBI:15378"/>
        <dbReference type="ChEBI" id="CHEBI:57856"/>
        <dbReference type="ChEBI" id="CHEBI:59789"/>
        <dbReference type="ChEBI" id="CHEBI:85452"/>
        <dbReference type="ChEBI" id="CHEBI:137933"/>
        <dbReference type="EC" id="2.1.1.113"/>
    </reaction>
</comment>
<protein>
    <recommendedName>
        <fullName evidence="2">site-specific DNA-methyltransferase (cytosine-N(4)-specific)</fullName>
        <ecNumber evidence="2">2.1.1.113</ecNumber>
    </recommendedName>
</protein>
<evidence type="ECO:0000256" key="4">
    <source>
        <dbReference type="ARBA" id="ARBA00022679"/>
    </source>
</evidence>
<evidence type="ECO:0000313" key="8">
    <source>
        <dbReference type="EMBL" id="GAG45318.1"/>
    </source>
</evidence>
<feature type="non-terminal residue" evidence="8">
    <location>
        <position position="1"/>
    </location>
</feature>
<dbReference type="PROSITE" id="PS00093">
    <property type="entry name" value="N4_MTASE"/>
    <property type="match status" value="1"/>
</dbReference>
<evidence type="ECO:0000256" key="7">
    <source>
        <dbReference type="ARBA" id="ARBA00049120"/>
    </source>
</evidence>
<dbReference type="InterPro" id="IPR017985">
    <property type="entry name" value="MeTrfase_CN4_CS"/>
</dbReference>
<dbReference type="GO" id="GO:0032259">
    <property type="term" value="P:methylation"/>
    <property type="evidence" value="ECO:0007669"/>
    <property type="project" value="UniProtKB-KW"/>
</dbReference>
<organism evidence="8">
    <name type="scientific">marine sediment metagenome</name>
    <dbReference type="NCBI Taxonomy" id="412755"/>
    <lineage>
        <taxon>unclassified sequences</taxon>
        <taxon>metagenomes</taxon>
        <taxon>ecological metagenomes</taxon>
    </lineage>
</organism>
<dbReference type="AlphaFoldDB" id="X0Y996"/>
<comment type="caution">
    <text evidence="8">The sequence shown here is derived from an EMBL/GenBank/DDBJ whole genome shotgun (WGS) entry which is preliminary data.</text>
</comment>
<dbReference type="CDD" id="cd02440">
    <property type="entry name" value="AdoMet_MTases"/>
    <property type="match status" value="1"/>
</dbReference>
<accession>X0Y996</accession>
<feature type="non-terminal residue" evidence="8">
    <location>
        <position position="239"/>
    </location>
</feature>
<keyword evidence="5" id="KW-0949">S-adenosyl-L-methionine</keyword>
<keyword evidence="6" id="KW-0680">Restriction system</keyword>
<reference evidence="8" key="1">
    <citation type="journal article" date="2014" name="Front. Microbiol.">
        <title>High frequency of phylogenetically diverse reductive dehalogenase-homologous genes in deep subseafloor sedimentary metagenomes.</title>
        <authorList>
            <person name="Kawai M."/>
            <person name="Futagami T."/>
            <person name="Toyoda A."/>
            <person name="Takaki Y."/>
            <person name="Nishi S."/>
            <person name="Hori S."/>
            <person name="Arai W."/>
            <person name="Tsubouchi T."/>
            <person name="Morono Y."/>
            <person name="Uchiyama I."/>
            <person name="Ito T."/>
            <person name="Fujiyama A."/>
            <person name="Inagaki F."/>
            <person name="Takami H."/>
        </authorList>
    </citation>
    <scope>NUCLEOTIDE SEQUENCE</scope>
    <source>
        <strain evidence="8">Expedition CK06-06</strain>
    </source>
</reference>
<evidence type="ECO:0000256" key="1">
    <source>
        <dbReference type="ARBA" id="ARBA00010203"/>
    </source>
</evidence>
<dbReference type="Gene3D" id="3.40.50.150">
    <property type="entry name" value="Vaccinia Virus protein VP39"/>
    <property type="match status" value="1"/>
</dbReference>
<dbReference type="InterPro" id="IPR029063">
    <property type="entry name" value="SAM-dependent_MTases_sf"/>
</dbReference>
<gene>
    <name evidence="8" type="ORF">S01H1_74866</name>
</gene>
<keyword evidence="4" id="KW-0808">Transferase</keyword>
<sequence>PNRFRARSYNRKSAIEAWSDFKEMRRAVRFQLKYGDPVVPHRVLRAIVANVRTPTNFLPTKALALMRYLAPDGGTVLDPCAGYGGRMLAAVAGRYSYVGNEIDPDTVKNLRCLHEVIGGDVEIHHGGAELGLPDVKADLAVTSPPYFSQEKYSEYPRQSYQLYVTWDEWVERFLCSMVKNVAERLKAGAPACFIVSDIRQSGTVYPLVEATKEAGDVAGLMFQESIAVSLAKLGRSNAS</sequence>
<keyword evidence="3" id="KW-0489">Methyltransferase</keyword>